<feature type="domain" description="FAD-binding PCMH-type" evidence="6">
    <location>
        <begin position="32"/>
        <end position="204"/>
    </location>
</feature>
<keyword evidence="5" id="KW-0560">Oxidoreductase</keyword>
<sequence length="448" mass="49811">MPSNNQTRLTGRVIFKGDPGYEEARRNWNPYVNTYPLVFVFAKNALDVSHAIKWSRENNVPLRIRSGRHALDKCFNSVNGGLVIDTSDMNQVTLDKKRGIATVGPGNRVGPLVKNLARQGFMSVFGDSPTVGIGGITPGGGFGVLSRSIGLISDNLLEVKTVDANGRLLTANATKNEDLYWATRGGGGGTFGYNVEYTLKVHRAPETATVFDIVWPWEQLEEAFKAWQNVMPFADERLGSYIELFSKVNGLVHATGLFLGSSAELRKILQPLIDTGTPTKVDIQTLFYPAVIDYLDPPESPFADQNFKFSSSWSNYLWPDEPIAVMREFLEESPGTESNFYFTNWGGAIGRVPSTATAFYWRSPLFYTEWNATWMEKSEEAAALASVERVRQQLKPYTIGSYVNVPDINIENFGEAYWGANFARLKGIKAKYDPNNVFCHPQSVPPGN</sequence>
<keyword evidence="3" id="KW-0285">Flavoprotein</keyword>
<dbReference type="PANTHER" id="PTHR42973">
    <property type="entry name" value="BINDING OXIDOREDUCTASE, PUTATIVE (AFU_ORTHOLOGUE AFUA_1G17690)-RELATED"/>
    <property type="match status" value="1"/>
</dbReference>
<dbReference type="RefSeq" id="WP_379745455.1">
    <property type="nucleotide sequence ID" value="NZ_JBHTCP010000002.1"/>
</dbReference>
<name>A0ABW2NL86_9BACL</name>
<dbReference type="InterPro" id="IPR016169">
    <property type="entry name" value="FAD-bd_PCMH_sub2"/>
</dbReference>
<evidence type="ECO:0000313" key="8">
    <source>
        <dbReference type="Proteomes" id="UP001596549"/>
    </source>
</evidence>
<dbReference type="Pfam" id="PF08031">
    <property type="entry name" value="BBE"/>
    <property type="match status" value="1"/>
</dbReference>
<dbReference type="InterPro" id="IPR012951">
    <property type="entry name" value="BBE"/>
</dbReference>
<dbReference type="InterPro" id="IPR006094">
    <property type="entry name" value="Oxid_FAD_bind_N"/>
</dbReference>
<gene>
    <name evidence="7" type="ORF">ACFQPF_01505</name>
</gene>
<dbReference type="EMBL" id="JBHTCP010000002">
    <property type="protein sequence ID" value="MFC7370355.1"/>
    <property type="molecule type" value="Genomic_DNA"/>
</dbReference>
<comment type="similarity">
    <text evidence="2">Belongs to the oxygen-dependent FAD-linked oxidoreductase family.</text>
</comment>
<dbReference type="Proteomes" id="UP001596549">
    <property type="component" value="Unassembled WGS sequence"/>
</dbReference>
<dbReference type="InterPro" id="IPR036318">
    <property type="entry name" value="FAD-bd_PCMH-like_sf"/>
</dbReference>
<evidence type="ECO:0000256" key="5">
    <source>
        <dbReference type="ARBA" id="ARBA00023002"/>
    </source>
</evidence>
<keyword evidence="8" id="KW-1185">Reference proteome</keyword>
<dbReference type="PANTHER" id="PTHR42973:SF39">
    <property type="entry name" value="FAD-BINDING PCMH-TYPE DOMAIN-CONTAINING PROTEIN"/>
    <property type="match status" value="1"/>
</dbReference>
<evidence type="ECO:0000256" key="4">
    <source>
        <dbReference type="ARBA" id="ARBA00022827"/>
    </source>
</evidence>
<dbReference type="InterPro" id="IPR050416">
    <property type="entry name" value="FAD-linked_Oxidoreductase"/>
</dbReference>
<protein>
    <submittedName>
        <fullName evidence="7">FAD-binding oxidoreductase</fullName>
    </submittedName>
</protein>
<dbReference type="Gene3D" id="3.30.465.10">
    <property type="match status" value="1"/>
</dbReference>
<evidence type="ECO:0000259" key="6">
    <source>
        <dbReference type="PROSITE" id="PS51387"/>
    </source>
</evidence>
<dbReference type="SUPFAM" id="SSF56176">
    <property type="entry name" value="FAD-binding/transporter-associated domain-like"/>
    <property type="match status" value="1"/>
</dbReference>
<evidence type="ECO:0000313" key="7">
    <source>
        <dbReference type="EMBL" id="MFC7370355.1"/>
    </source>
</evidence>
<proteinExistence type="inferred from homology"/>
<dbReference type="Gene3D" id="3.40.462.20">
    <property type="match status" value="1"/>
</dbReference>
<comment type="caution">
    <text evidence="7">The sequence shown here is derived from an EMBL/GenBank/DDBJ whole genome shotgun (WGS) entry which is preliminary data.</text>
</comment>
<evidence type="ECO:0000256" key="3">
    <source>
        <dbReference type="ARBA" id="ARBA00022630"/>
    </source>
</evidence>
<dbReference type="InterPro" id="IPR016166">
    <property type="entry name" value="FAD-bd_PCMH"/>
</dbReference>
<accession>A0ABW2NL86</accession>
<dbReference type="InterPro" id="IPR016167">
    <property type="entry name" value="FAD-bd_PCMH_sub1"/>
</dbReference>
<keyword evidence="4" id="KW-0274">FAD</keyword>
<organism evidence="7 8">
    <name type="scientific">Fictibacillus iocasae</name>
    <dbReference type="NCBI Taxonomy" id="2715437"/>
    <lineage>
        <taxon>Bacteria</taxon>
        <taxon>Bacillati</taxon>
        <taxon>Bacillota</taxon>
        <taxon>Bacilli</taxon>
        <taxon>Bacillales</taxon>
        <taxon>Fictibacillaceae</taxon>
        <taxon>Fictibacillus</taxon>
    </lineage>
</organism>
<evidence type="ECO:0000256" key="2">
    <source>
        <dbReference type="ARBA" id="ARBA00005466"/>
    </source>
</evidence>
<dbReference type="PROSITE" id="PS51387">
    <property type="entry name" value="FAD_PCMH"/>
    <property type="match status" value="1"/>
</dbReference>
<dbReference type="Gene3D" id="3.30.43.10">
    <property type="entry name" value="Uridine Diphospho-n-acetylenolpyruvylglucosamine Reductase, domain 2"/>
    <property type="match status" value="1"/>
</dbReference>
<comment type="cofactor">
    <cofactor evidence="1">
        <name>FAD</name>
        <dbReference type="ChEBI" id="CHEBI:57692"/>
    </cofactor>
</comment>
<evidence type="ECO:0000256" key="1">
    <source>
        <dbReference type="ARBA" id="ARBA00001974"/>
    </source>
</evidence>
<dbReference type="Pfam" id="PF01565">
    <property type="entry name" value="FAD_binding_4"/>
    <property type="match status" value="1"/>
</dbReference>
<reference evidence="8" key="1">
    <citation type="journal article" date="2019" name="Int. J. Syst. Evol. Microbiol.">
        <title>The Global Catalogue of Microorganisms (GCM) 10K type strain sequencing project: providing services to taxonomists for standard genome sequencing and annotation.</title>
        <authorList>
            <consortium name="The Broad Institute Genomics Platform"/>
            <consortium name="The Broad Institute Genome Sequencing Center for Infectious Disease"/>
            <person name="Wu L."/>
            <person name="Ma J."/>
        </authorList>
    </citation>
    <scope>NUCLEOTIDE SEQUENCE [LARGE SCALE GENOMIC DNA]</scope>
    <source>
        <strain evidence="8">NBRC 106396</strain>
    </source>
</reference>